<protein>
    <recommendedName>
        <fullName evidence="2">Aldehyde oxidase/xanthine dehydrogenase a/b hammerhead domain-containing protein</fullName>
    </recommendedName>
</protein>
<accession>A0ABQ2IT72</accession>
<evidence type="ECO:0000313" key="4">
    <source>
        <dbReference type="Proteomes" id="UP000597656"/>
    </source>
</evidence>
<sequence>MVPFVGGQFQSSFNPLGSDEIRYAGQIVALTVADTIPAAEEAAHLVQVGYKPRSAAVISLERRARWPGDHGAVRRRGRRPTPASCAGPRS</sequence>
<proteinExistence type="predicted"/>
<dbReference type="Pfam" id="PF01315">
    <property type="entry name" value="Ald_Xan_dh_C"/>
    <property type="match status" value="1"/>
</dbReference>
<reference evidence="4" key="1">
    <citation type="journal article" date="2019" name="Int. J. Syst. Evol. Microbiol.">
        <title>The Global Catalogue of Microorganisms (GCM) 10K type strain sequencing project: providing services to taxonomists for standard genome sequencing and annotation.</title>
        <authorList>
            <consortium name="The Broad Institute Genomics Platform"/>
            <consortium name="The Broad Institute Genome Sequencing Center for Infectious Disease"/>
            <person name="Wu L."/>
            <person name="Ma J."/>
        </authorList>
    </citation>
    <scope>NUCLEOTIDE SEQUENCE [LARGE SCALE GENOMIC DNA]</scope>
    <source>
        <strain evidence="4">CGMCC 4.7319</strain>
    </source>
</reference>
<comment type="caution">
    <text evidence="3">The sequence shown here is derived from an EMBL/GenBank/DDBJ whole genome shotgun (WGS) entry which is preliminary data.</text>
</comment>
<dbReference type="SUPFAM" id="SSF54665">
    <property type="entry name" value="CO dehydrogenase molybdoprotein N-domain-like"/>
    <property type="match status" value="1"/>
</dbReference>
<dbReference type="EMBL" id="BMNC01000028">
    <property type="protein sequence ID" value="GGN28602.1"/>
    <property type="molecule type" value="Genomic_DNA"/>
</dbReference>
<evidence type="ECO:0000259" key="2">
    <source>
        <dbReference type="Pfam" id="PF01315"/>
    </source>
</evidence>
<dbReference type="InterPro" id="IPR000674">
    <property type="entry name" value="Ald_Oxase/Xan_DH_a/b"/>
</dbReference>
<dbReference type="InterPro" id="IPR036856">
    <property type="entry name" value="Ald_Oxase/Xan_DH_a/b_sf"/>
</dbReference>
<evidence type="ECO:0000313" key="3">
    <source>
        <dbReference type="EMBL" id="GGN28602.1"/>
    </source>
</evidence>
<feature type="domain" description="Aldehyde oxidase/xanthine dehydrogenase a/b hammerhead" evidence="2">
    <location>
        <begin position="14"/>
        <end position="53"/>
    </location>
</feature>
<keyword evidence="4" id="KW-1185">Reference proteome</keyword>
<evidence type="ECO:0000256" key="1">
    <source>
        <dbReference type="SAM" id="MobiDB-lite"/>
    </source>
</evidence>
<name>A0ABQ2IT72_9PSEU</name>
<gene>
    <name evidence="3" type="ORF">GCM10011609_84850</name>
</gene>
<feature type="region of interest" description="Disordered" evidence="1">
    <location>
        <begin position="68"/>
        <end position="90"/>
    </location>
</feature>
<dbReference type="Gene3D" id="3.90.1170.50">
    <property type="entry name" value="Aldehyde oxidase/xanthine dehydrogenase, a/b hammerhead"/>
    <property type="match status" value="1"/>
</dbReference>
<organism evidence="3 4">
    <name type="scientific">Lentzea pudingi</name>
    <dbReference type="NCBI Taxonomy" id="1789439"/>
    <lineage>
        <taxon>Bacteria</taxon>
        <taxon>Bacillati</taxon>
        <taxon>Actinomycetota</taxon>
        <taxon>Actinomycetes</taxon>
        <taxon>Pseudonocardiales</taxon>
        <taxon>Pseudonocardiaceae</taxon>
        <taxon>Lentzea</taxon>
    </lineage>
</organism>
<dbReference type="Proteomes" id="UP000597656">
    <property type="component" value="Unassembled WGS sequence"/>
</dbReference>